<dbReference type="PANTHER" id="PTHR43214:SF43">
    <property type="entry name" value="TWO-COMPONENT RESPONSE REGULATOR"/>
    <property type="match status" value="1"/>
</dbReference>
<dbReference type="KEGG" id="alkq:M9189_04490"/>
<dbReference type="PROSITE" id="PS50110">
    <property type="entry name" value="RESPONSE_REGULATORY"/>
    <property type="match status" value="1"/>
</dbReference>
<dbReference type="GO" id="GO:0003677">
    <property type="term" value="F:DNA binding"/>
    <property type="evidence" value="ECO:0007669"/>
    <property type="project" value="UniProtKB-KW"/>
</dbReference>
<name>A0A9J6ZTI2_9BACT</name>
<dbReference type="CDD" id="cd06170">
    <property type="entry name" value="LuxR_C_like"/>
    <property type="match status" value="1"/>
</dbReference>
<keyword evidence="2" id="KW-0597">Phosphoprotein</keyword>
<evidence type="ECO:0000256" key="2">
    <source>
        <dbReference type="PROSITE-ProRule" id="PRU00169"/>
    </source>
</evidence>
<dbReference type="GO" id="GO:0006355">
    <property type="term" value="P:regulation of DNA-templated transcription"/>
    <property type="evidence" value="ECO:0007669"/>
    <property type="project" value="InterPro"/>
</dbReference>
<keyword evidence="1" id="KW-0238">DNA-binding</keyword>
<dbReference type="InterPro" id="IPR000792">
    <property type="entry name" value="Tscrpt_reg_LuxR_C"/>
</dbReference>
<dbReference type="GO" id="GO:0000160">
    <property type="term" value="P:phosphorelay signal transduction system"/>
    <property type="evidence" value="ECO:0007669"/>
    <property type="project" value="InterPro"/>
</dbReference>
<dbReference type="InterPro" id="IPR001789">
    <property type="entry name" value="Sig_transdc_resp-reg_receiver"/>
</dbReference>
<feature type="domain" description="Response regulatory" evidence="4">
    <location>
        <begin position="10"/>
        <end position="125"/>
    </location>
</feature>
<reference evidence="5" key="1">
    <citation type="submission" date="2022-05" db="EMBL/GenBank/DDBJ databases">
        <authorList>
            <person name="Sun X."/>
        </authorList>
    </citation>
    <scope>NUCLEOTIDE SEQUENCE</scope>
    <source>
        <strain evidence="5">Ai-910</strain>
    </source>
</reference>
<dbReference type="PROSITE" id="PS50043">
    <property type="entry name" value="HTH_LUXR_2"/>
    <property type="match status" value="1"/>
</dbReference>
<dbReference type="InterPro" id="IPR016032">
    <property type="entry name" value="Sig_transdc_resp-reg_C-effctor"/>
</dbReference>
<dbReference type="PRINTS" id="PR00038">
    <property type="entry name" value="HTHLUXR"/>
</dbReference>
<dbReference type="RefSeq" id="WP_250724947.1">
    <property type="nucleotide sequence ID" value="NZ_CP098400.1"/>
</dbReference>
<dbReference type="AlphaFoldDB" id="A0A9J6ZTI2"/>
<reference evidence="5" key="2">
    <citation type="submission" date="2022-06" db="EMBL/GenBank/DDBJ databases">
        <title>Xiashengella guii gen. nov. sp. nov., a bacterium isolated form anaerobic digestion tank.</title>
        <authorList>
            <person name="Huang H."/>
        </authorList>
    </citation>
    <scope>NUCLEOTIDE SEQUENCE</scope>
    <source>
        <strain evidence="5">Ai-910</strain>
    </source>
</reference>
<dbReference type="Pfam" id="PF00072">
    <property type="entry name" value="Response_reg"/>
    <property type="match status" value="1"/>
</dbReference>
<sequence>MNVNGKEQAGVILADSQFLVIDSLKMLLESEGYRLIGVAKYAFELEKLLSTEVPDLLITDYATVDYEGADSIKTLMQQYPGMTIMILTNQIIKADLLEFSKLGIKHIVGKTIDRDELVMAIRFALKGRKFYSEEVLEVLMDEQKRKTTNGDSGQLTQTETEIVRMVAEGMTTKEIAAKKNISFHTVMTHRKNIFRKLGVNSSSELIMFAIKAGWIDNIEYYI</sequence>
<evidence type="ECO:0000259" key="4">
    <source>
        <dbReference type="PROSITE" id="PS50110"/>
    </source>
</evidence>
<evidence type="ECO:0000256" key="1">
    <source>
        <dbReference type="ARBA" id="ARBA00023125"/>
    </source>
</evidence>
<gene>
    <name evidence="5" type="ORF">M9189_04490</name>
</gene>
<accession>A0A9J6ZTI2</accession>
<dbReference type="PANTHER" id="PTHR43214">
    <property type="entry name" value="TWO-COMPONENT RESPONSE REGULATOR"/>
    <property type="match status" value="1"/>
</dbReference>
<proteinExistence type="predicted"/>
<organism evidence="5 6">
    <name type="scientific">Xiashengella succiniciproducens</name>
    <dbReference type="NCBI Taxonomy" id="2949635"/>
    <lineage>
        <taxon>Bacteria</taxon>
        <taxon>Pseudomonadati</taxon>
        <taxon>Bacteroidota</taxon>
        <taxon>Bacteroidia</taxon>
        <taxon>Marinilabiliales</taxon>
        <taxon>Marinilabiliaceae</taxon>
        <taxon>Xiashengella</taxon>
    </lineage>
</organism>
<feature type="modified residue" description="4-aspartylphosphate" evidence="2">
    <location>
        <position position="60"/>
    </location>
</feature>
<dbReference type="EMBL" id="CP098400">
    <property type="protein sequence ID" value="URW80608.1"/>
    <property type="molecule type" value="Genomic_DNA"/>
</dbReference>
<dbReference type="SUPFAM" id="SSF52172">
    <property type="entry name" value="CheY-like"/>
    <property type="match status" value="1"/>
</dbReference>
<evidence type="ECO:0000259" key="3">
    <source>
        <dbReference type="PROSITE" id="PS50043"/>
    </source>
</evidence>
<dbReference type="InterPro" id="IPR011006">
    <property type="entry name" value="CheY-like_superfamily"/>
</dbReference>
<dbReference type="Gene3D" id="3.40.50.2300">
    <property type="match status" value="1"/>
</dbReference>
<dbReference type="InterPro" id="IPR039420">
    <property type="entry name" value="WalR-like"/>
</dbReference>
<dbReference type="SMART" id="SM00421">
    <property type="entry name" value="HTH_LUXR"/>
    <property type="match status" value="1"/>
</dbReference>
<protein>
    <submittedName>
        <fullName evidence="5">Response regulator transcription factor</fullName>
    </submittedName>
</protein>
<dbReference type="SUPFAM" id="SSF46894">
    <property type="entry name" value="C-terminal effector domain of the bipartite response regulators"/>
    <property type="match status" value="1"/>
</dbReference>
<dbReference type="Proteomes" id="UP001056426">
    <property type="component" value="Chromosome"/>
</dbReference>
<evidence type="ECO:0000313" key="6">
    <source>
        <dbReference type="Proteomes" id="UP001056426"/>
    </source>
</evidence>
<keyword evidence="6" id="KW-1185">Reference proteome</keyword>
<feature type="domain" description="HTH luxR-type" evidence="3">
    <location>
        <begin position="148"/>
        <end position="213"/>
    </location>
</feature>
<evidence type="ECO:0000313" key="5">
    <source>
        <dbReference type="EMBL" id="URW80608.1"/>
    </source>
</evidence>
<dbReference type="Pfam" id="PF00196">
    <property type="entry name" value="GerE"/>
    <property type="match status" value="1"/>
</dbReference>